<evidence type="ECO:0000313" key="1">
    <source>
        <dbReference type="EMBL" id="QOW01942.1"/>
    </source>
</evidence>
<dbReference type="EMBL" id="CP063453">
    <property type="protein sequence ID" value="QOW01942.1"/>
    <property type="molecule type" value="Genomic_DNA"/>
</dbReference>
<reference evidence="1 2" key="1">
    <citation type="submission" date="2020-10" db="EMBL/GenBank/DDBJ databases">
        <title>Whole genome sequence of oil-degrading bacteria Rhodococcus pyridinivorans strain 5Ap.</title>
        <authorList>
            <person name="Akhremchuk A.E."/>
            <person name="Valentovich L.N."/>
            <person name="Charniauskaya M.I."/>
            <person name="Bukliarevich H.A."/>
            <person name="Titok M.A."/>
        </authorList>
    </citation>
    <scope>NUCLEOTIDE SEQUENCE [LARGE SCALE GENOMIC DNA]</scope>
    <source>
        <strain evidence="1 2">5Ap</strain>
        <plasmid evidence="1 2">pSID</plasmid>
    </source>
</reference>
<sequence>MADPYITIPDAFADAFIALANEANDHPDELDLGISDDRLRLWLSNSYPGFSPYLQMRKGPAGNAVVEVRSQVNNRDSEGNSTRVTFTDASVRVDLTDPYSAAQLALECWLSTL</sequence>
<proteinExistence type="predicted"/>
<geneLocation type="plasmid" evidence="1 2">
    <name>pSID</name>
</geneLocation>
<accession>A0A7M2XY33</accession>
<keyword evidence="1" id="KW-0614">Plasmid</keyword>
<dbReference type="RefSeq" id="WP_193904210.1">
    <property type="nucleotide sequence ID" value="NZ_CP063453.1"/>
</dbReference>
<dbReference type="Proteomes" id="UP000593818">
    <property type="component" value="Plasmid pSID"/>
</dbReference>
<keyword evidence="2" id="KW-1185">Reference proteome</keyword>
<evidence type="ECO:0000313" key="2">
    <source>
        <dbReference type="Proteomes" id="UP000593818"/>
    </source>
</evidence>
<gene>
    <name evidence="1" type="ORF">INP59_26580</name>
</gene>
<organism evidence="1 2">
    <name type="scientific">Rhodococcus pyridinivorans</name>
    <dbReference type="NCBI Taxonomy" id="103816"/>
    <lineage>
        <taxon>Bacteria</taxon>
        <taxon>Bacillati</taxon>
        <taxon>Actinomycetota</taxon>
        <taxon>Actinomycetes</taxon>
        <taxon>Mycobacteriales</taxon>
        <taxon>Nocardiaceae</taxon>
        <taxon>Rhodococcus</taxon>
    </lineage>
</organism>
<name>A0A7M2XY33_9NOCA</name>
<dbReference type="AlphaFoldDB" id="A0A7M2XY33"/>
<protein>
    <submittedName>
        <fullName evidence="1">Uncharacterized protein</fullName>
    </submittedName>
</protein>